<evidence type="ECO:0000313" key="1">
    <source>
        <dbReference type="EMBL" id="KAK1298711.1"/>
    </source>
</evidence>
<reference evidence="1" key="2">
    <citation type="submission" date="2023-06" db="EMBL/GenBank/DDBJ databases">
        <authorList>
            <person name="Ma L."/>
            <person name="Liu K.-W."/>
            <person name="Li Z."/>
            <person name="Hsiao Y.-Y."/>
            <person name="Qi Y."/>
            <person name="Fu T."/>
            <person name="Tang G."/>
            <person name="Zhang D."/>
            <person name="Sun W.-H."/>
            <person name="Liu D.-K."/>
            <person name="Li Y."/>
            <person name="Chen G.-Z."/>
            <person name="Liu X.-D."/>
            <person name="Liao X.-Y."/>
            <person name="Jiang Y.-T."/>
            <person name="Yu X."/>
            <person name="Hao Y."/>
            <person name="Huang J."/>
            <person name="Zhao X.-W."/>
            <person name="Ke S."/>
            <person name="Chen Y.-Y."/>
            <person name="Wu W.-L."/>
            <person name="Hsu J.-L."/>
            <person name="Lin Y.-F."/>
            <person name="Huang M.-D."/>
            <person name="Li C.-Y."/>
            <person name="Huang L."/>
            <person name="Wang Z.-W."/>
            <person name="Zhao X."/>
            <person name="Zhong W.-Y."/>
            <person name="Peng D.-H."/>
            <person name="Ahmad S."/>
            <person name="Lan S."/>
            <person name="Zhang J.-S."/>
            <person name="Tsai W.-C."/>
            <person name="Van De Peer Y."/>
            <person name="Liu Z.-J."/>
        </authorList>
    </citation>
    <scope>NUCLEOTIDE SEQUENCE</scope>
    <source>
        <strain evidence="1">CP</strain>
        <tissue evidence="1">Leaves</tissue>
    </source>
</reference>
<dbReference type="EMBL" id="JAUJYO010000014">
    <property type="protein sequence ID" value="KAK1298711.1"/>
    <property type="molecule type" value="Genomic_DNA"/>
</dbReference>
<keyword evidence="2" id="KW-1185">Reference proteome</keyword>
<dbReference type="AlphaFoldDB" id="A0AAV9DCR7"/>
<comment type="caution">
    <text evidence="1">The sequence shown here is derived from an EMBL/GenBank/DDBJ whole genome shotgun (WGS) entry which is preliminary data.</text>
</comment>
<dbReference type="Proteomes" id="UP001180020">
    <property type="component" value="Unassembled WGS sequence"/>
</dbReference>
<evidence type="ECO:0000313" key="2">
    <source>
        <dbReference type="Proteomes" id="UP001180020"/>
    </source>
</evidence>
<sequence>MVKARIAKNTIRMVQTPNGSLSSRPHDIIEVAVDFYSSLLNRQGLVEVPSIPASISLSSDEQQSPLNSSDQSHCAMLYTKPSPKSWLQGSNWFSLN</sequence>
<reference evidence="1" key="1">
    <citation type="journal article" date="2023" name="Nat. Commun.">
        <title>Diploid and tetraploid genomes of Acorus and the evolution of monocots.</title>
        <authorList>
            <person name="Ma L."/>
            <person name="Liu K.W."/>
            <person name="Li Z."/>
            <person name="Hsiao Y.Y."/>
            <person name="Qi Y."/>
            <person name="Fu T."/>
            <person name="Tang G.D."/>
            <person name="Zhang D."/>
            <person name="Sun W.H."/>
            <person name="Liu D.K."/>
            <person name="Li Y."/>
            <person name="Chen G.Z."/>
            <person name="Liu X.D."/>
            <person name="Liao X.Y."/>
            <person name="Jiang Y.T."/>
            <person name="Yu X."/>
            <person name="Hao Y."/>
            <person name="Huang J."/>
            <person name="Zhao X.W."/>
            <person name="Ke S."/>
            <person name="Chen Y.Y."/>
            <person name="Wu W.L."/>
            <person name="Hsu J.L."/>
            <person name="Lin Y.F."/>
            <person name="Huang M.D."/>
            <person name="Li C.Y."/>
            <person name="Huang L."/>
            <person name="Wang Z.W."/>
            <person name="Zhao X."/>
            <person name="Zhong W.Y."/>
            <person name="Peng D.H."/>
            <person name="Ahmad S."/>
            <person name="Lan S."/>
            <person name="Zhang J.S."/>
            <person name="Tsai W.C."/>
            <person name="Van de Peer Y."/>
            <person name="Liu Z.J."/>
        </authorList>
    </citation>
    <scope>NUCLEOTIDE SEQUENCE</scope>
    <source>
        <strain evidence="1">CP</strain>
    </source>
</reference>
<accession>A0AAV9DCR7</accession>
<organism evidence="1 2">
    <name type="scientific">Acorus calamus</name>
    <name type="common">Sweet flag</name>
    <dbReference type="NCBI Taxonomy" id="4465"/>
    <lineage>
        <taxon>Eukaryota</taxon>
        <taxon>Viridiplantae</taxon>
        <taxon>Streptophyta</taxon>
        <taxon>Embryophyta</taxon>
        <taxon>Tracheophyta</taxon>
        <taxon>Spermatophyta</taxon>
        <taxon>Magnoliopsida</taxon>
        <taxon>Liliopsida</taxon>
        <taxon>Acoraceae</taxon>
        <taxon>Acorus</taxon>
    </lineage>
</organism>
<gene>
    <name evidence="1" type="ORF">QJS10_CPB14g01335</name>
</gene>
<protein>
    <submittedName>
        <fullName evidence="1">Uncharacterized protein</fullName>
    </submittedName>
</protein>
<proteinExistence type="predicted"/>
<name>A0AAV9DCR7_ACOCL</name>